<protein>
    <recommendedName>
        <fullName evidence="9">RNA polymerase subunit sigma-70</fullName>
    </recommendedName>
</protein>
<organism evidence="7 8">
    <name type="scientific">Pararcticibacter amylolyticus</name>
    <dbReference type="NCBI Taxonomy" id="2173175"/>
    <lineage>
        <taxon>Bacteria</taxon>
        <taxon>Pseudomonadati</taxon>
        <taxon>Bacteroidota</taxon>
        <taxon>Sphingobacteriia</taxon>
        <taxon>Sphingobacteriales</taxon>
        <taxon>Sphingobacteriaceae</taxon>
        <taxon>Pararcticibacter</taxon>
    </lineage>
</organism>
<dbReference type="Gene3D" id="1.10.10.10">
    <property type="entry name" value="Winged helix-like DNA-binding domain superfamily/Winged helix DNA-binding domain"/>
    <property type="match status" value="1"/>
</dbReference>
<evidence type="ECO:0000256" key="3">
    <source>
        <dbReference type="ARBA" id="ARBA00023082"/>
    </source>
</evidence>
<feature type="domain" description="RNA polymerase sigma-70 region 2" evidence="5">
    <location>
        <begin position="36"/>
        <end position="102"/>
    </location>
</feature>
<dbReference type="AlphaFoldDB" id="A0A2U2PGR5"/>
<dbReference type="RefSeq" id="WP_109416026.1">
    <property type="nucleotide sequence ID" value="NZ_QEAS01000009.1"/>
</dbReference>
<dbReference type="GO" id="GO:0016987">
    <property type="term" value="F:sigma factor activity"/>
    <property type="evidence" value="ECO:0007669"/>
    <property type="project" value="UniProtKB-KW"/>
</dbReference>
<proteinExistence type="inferred from homology"/>
<dbReference type="Pfam" id="PF04542">
    <property type="entry name" value="Sigma70_r2"/>
    <property type="match status" value="1"/>
</dbReference>
<evidence type="ECO:0000313" key="7">
    <source>
        <dbReference type="EMBL" id="PWG80319.1"/>
    </source>
</evidence>
<dbReference type="EMBL" id="QEAS01000009">
    <property type="protein sequence ID" value="PWG80319.1"/>
    <property type="molecule type" value="Genomic_DNA"/>
</dbReference>
<dbReference type="NCBIfam" id="TIGR02937">
    <property type="entry name" value="sigma70-ECF"/>
    <property type="match status" value="1"/>
</dbReference>
<gene>
    <name evidence="7" type="ORF">DDR33_11940</name>
</gene>
<evidence type="ECO:0000259" key="5">
    <source>
        <dbReference type="Pfam" id="PF04542"/>
    </source>
</evidence>
<dbReference type="InterPro" id="IPR036388">
    <property type="entry name" value="WH-like_DNA-bd_sf"/>
</dbReference>
<dbReference type="Gene3D" id="1.10.1740.10">
    <property type="match status" value="1"/>
</dbReference>
<keyword evidence="4" id="KW-0804">Transcription</keyword>
<keyword evidence="3" id="KW-0731">Sigma factor</keyword>
<evidence type="ECO:0000313" key="8">
    <source>
        <dbReference type="Proteomes" id="UP000245647"/>
    </source>
</evidence>
<dbReference type="OrthoDB" id="795989at2"/>
<dbReference type="PANTHER" id="PTHR43133:SF46">
    <property type="entry name" value="RNA POLYMERASE SIGMA-70 FACTOR ECF SUBFAMILY"/>
    <property type="match status" value="1"/>
</dbReference>
<dbReference type="Proteomes" id="UP000245647">
    <property type="component" value="Unassembled WGS sequence"/>
</dbReference>
<sequence>MPPFSDRKMLHYSKMTDMELAVQLANGDHGAFSEIYNRHWKSLYIYARSILKDSDEASDVVQDIFTTLWNRSPHLQINTGLKAYLLTATRHQALRMIYKSSRANEYVTELAQSFSEEASSTDDNCNFRELCTIIDHALENLPPTMQAVYRKSKHEELSHRSIAAELGITEHSSRTLLNRAVNSLRTKLTTLLSLAAIFWYF</sequence>
<evidence type="ECO:0000259" key="6">
    <source>
        <dbReference type="Pfam" id="PF08281"/>
    </source>
</evidence>
<keyword evidence="2" id="KW-0805">Transcription regulation</keyword>
<comment type="caution">
    <text evidence="7">The sequence shown here is derived from an EMBL/GenBank/DDBJ whole genome shotgun (WGS) entry which is preliminary data.</text>
</comment>
<evidence type="ECO:0000256" key="4">
    <source>
        <dbReference type="ARBA" id="ARBA00023163"/>
    </source>
</evidence>
<reference evidence="7 8" key="1">
    <citation type="submission" date="2018-04" db="EMBL/GenBank/DDBJ databases">
        <title>Pedobacter chongqingensis sp. nov., isolated from a rottenly hemp rope.</title>
        <authorList>
            <person name="Cai Y."/>
        </authorList>
    </citation>
    <scope>NUCLEOTIDE SEQUENCE [LARGE SCALE GENOMIC DNA]</scope>
    <source>
        <strain evidence="7 8">FJ4-8</strain>
    </source>
</reference>
<dbReference type="SUPFAM" id="SSF88659">
    <property type="entry name" value="Sigma3 and sigma4 domains of RNA polymerase sigma factors"/>
    <property type="match status" value="1"/>
</dbReference>
<keyword evidence="8" id="KW-1185">Reference proteome</keyword>
<dbReference type="InterPro" id="IPR013325">
    <property type="entry name" value="RNA_pol_sigma_r2"/>
</dbReference>
<dbReference type="InterPro" id="IPR007627">
    <property type="entry name" value="RNA_pol_sigma70_r2"/>
</dbReference>
<dbReference type="InterPro" id="IPR039425">
    <property type="entry name" value="RNA_pol_sigma-70-like"/>
</dbReference>
<dbReference type="GO" id="GO:0003677">
    <property type="term" value="F:DNA binding"/>
    <property type="evidence" value="ECO:0007669"/>
    <property type="project" value="InterPro"/>
</dbReference>
<dbReference type="InterPro" id="IPR013249">
    <property type="entry name" value="RNA_pol_sigma70_r4_t2"/>
</dbReference>
<dbReference type="PANTHER" id="PTHR43133">
    <property type="entry name" value="RNA POLYMERASE ECF-TYPE SIGMA FACTO"/>
    <property type="match status" value="1"/>
</dbReference>
<name>A0A2U2PGR5_9SPHI</name>
<evidence type="ECO:0000256" key="2">
    <source>
        <dbReference type="ARBA" id="ARBA00023015"/>
    </source>
</evidence>
<evidence type="ECO:0000256" key="1">
    <source>
        <dbReference type="ARBA" id="ARBA00010641"/>
    </source>
</evidence>
<feature type="domain" description="RNA polymerase sigma factor 70 region 4 type 2" evidence="6">
    <location>
        <begin position="133"/>
        <end position="182"/>
    </location>
</feature>
<dbReference type="GO" id="GO:0006352">
    <property type="term" value="P:DNA-templated transcription initiation"/>
    <property type="evidence" value="ECO:0007669"/>
    <property type="project" value="InterPro"/>
</dbReference>
<dbReference type="SUPFAM" id="SSF88946">
    <property type="entry name" value="Sigma2 domain of RNA polymerase sigma factors"/>
    <property type="match status" value="1"/>
</dbReference>
<dbReference type="Pfam" id="PF08281">
    <property type="entry name" value="Sigma70_r4_2"/>
    <property type="match status" value="1"/>
</dbReference>
<dbReference type="InterPro" id="IPR013324">
    <property type="entry name" value="RNA_pol_sigma_r3/r4-like"/>
</dbReference>
<dbReference type="InterPro" id="IPR014284">
    <property type="entry name" value="RNA_pol_sigma-70_dom"/>
</dbReference>
<accession>A0A2U2PGR5</accession>
<comment type="similarity">
    <text evidence="1">Belongs to the sigma-70 factor family. ECF subfamily.</text>
</comment>
<evidence type="ECO:0008006" key="9">
    <source>
        <dbReference type="Google" id="ProtNLM"/>
    </source>
</evidence>